<dbReference type="GO" id="GO:0009791">
    <property type="term" value="P:post-embryonic development"/>
    <property type="evidence" value="ECO:0007669"/>
    <property type="project" value="UniProtKB-ARBA"/>
</dbReference>
<dbReference type="SMART" id="SM00614">
    <property type="entry name" value="ZnF_BED"/>
    <property type="match status" value="1"/>
</dbReference>
<evidence type="ECO:0000256" key="5">
    <source>
        <dbReference type="ARBA" id="ARBA00023015"/>
    </source>
</evidence>
<feature type="domain" description="BED-type" evidence="10">
    <location>
        <begin position="5"/>
        <end position="49"/>
    </location>
</feature>
<evidence type="ECO:0000256" key="2">
    <source>
        <dbReference type="ARBA" id="ARBA00022723"/>
    </source>
</evidence>
<dbReference type="GO" id="GO:0008270">
    <property type="term" value="F:zinc ion binding"/>
    <property type="evidence" value="ECO:0007669"/>
    <property type="project" value="UniProtKB-KW"/>
</dbReference>
<dbReference type="EMBL" id="OV170221">
    <property type="protein sequence ID" value="CAH0714329.1"/>
    <property type="molecule type" value="Genomic_DNA"/>
</dbReference>
<keyword evidence="7" id="KW-0804">Transcription</keyword>
<dbReference type="PANTHER" id="PTHR46481:SF10">
    <property type="entry name" value="ZINC FINGER BED DOMAIN-CONTAINING PROTEIN 39"/>
    <property type="match status" value="1"/>
</dbReference>
<dbReference type="InterPro" id="IPR003656">
    <property type="entry name" value="Znf_BED"/>
</dbReference>
<keyword evidence="4" id="KW-0862">Zinc</keyword>
<evidence type="ECO:0000256" key="7">
    <source>
        <dbReference type="ARBA" id="ARBA00023163"/>
    </source>
</evidence>
<organism evidence="11 12">
    <name type="scientific">Brenthis ino</name>
    <name type="common">lesser marbled fritillary</name>
    <dbReference type="NCBI Taxonomy" id="405034"/>
    <lineage>
        <taxon>Eukaryota</taxon>
        <taxon>Metazoa</taxon>
        <taxon>Ecdysozoa</taxon>
        <taxon>Arthropoda</taxon>
        <taxon>Hexapoda</taxon>
        <taxon>Insecta</taxon>
        <taxon>Pterygota</taxon>
        <taxon>Neoptera</taxon>
        <taxon>Endopterygota</taxon>
        <taxon>Lepidoptera</taxon>
        <taxon>Glossata</taxon>
        <taxon>Ditrysia</taxon>
        <taxon>Papilionoidea</taxon>
        <taxon>Nymphalidae</taxon>
        <taxon>Heliconiinae</taxon>
        <taxon>Argynnini</taxon>
        <taxon>Brenthis</taxon>
    </lineage>
</organism>
<dbReference type="PANTHER" id="PTHR46481">
    <property type="entry name" value="ZINC FINGER BED DOMAIN-CONTAINING PROTEIN 4"/>
    <property type="match status" value="1"/>
</dbReference>
<evidence type="ECO:0000259" key="10">
    <source>
        <dbReference type="PROSITE" id="PS50808"/>
    </source>
</evidence>
<dbReference type="SUPFAM" id="SSF140996">
    <property type="entry name" value="Hermes dimerisation domain"/>
    <property type="match status" value="1"/>
</dbReference>
<evidence type="ECO:0000313" key="11">
    <source>
        <dbReference type="EMBL" id="CAH0714329.1"/>
    </source>
</evidence>
<keyword evidence="6" id="KW-0238">DNA-binding</keyword>
<dbReference type="Pfam" id="PF05699">
    <property type="entry name" value="Dimer_Tnp_hAT"/>
    <property type="match status" value="1"/>
</dbReference>
<accession>A0A8J9Y1R5</accession>
<evidence type="ECO:0000256" key="3">
    <source>
        <dbReference type="ARBA" id="ARBA00022771"/>
    </source>
</evidence>
<dbReference type="InterPro" id="IPR008906">
    <property type="entry name" value="HATC_C_dom"/>
</dbReference>
<dbReference type="Pfam" id="PF02892">
    <property type="entry name" value="zf-BED"/>
    <property type="match status" value="1"/>
</dbReference>
<evidence type="ECO:0000256" key="9">
    <source>
        <dbReference type="PROSITE-ProRule" id="PRU00027"/>
    </source>
</evidence>
<keyword evidence="5" id="KW-0805">Transcription regulation</keyword>
<evidence type="ECO:0000313" key="12">
    <source>
        <dbReference type="Proteomes" id="UP000838878"/>
    </source>
</evidence>
<name>A0A8J9Y1R5_9NEOP</name>
<dbReference type="PROSITE" id="PS50808">
    <property type="entry name" value="ZF_BED"/>
    <property type="match status" value="1"/>
</dbReference>
<dbReference type="GO" id="GO:0005634">
    <property type="term" value="C:nucleus"/>
    <property type="evidence" value="ECO:0007669"/>
    <property type="project" value="UniProtKB-SubCell"/>
</dbReference>
<sequence>MSSNKKTSVVWDHFTDIGGSRGVCNICKVQMSYKSSVSNLKKHLQRKHPTICIVSRTDAVAGDSSAVNDVCIASVASGGGNTNVAEAINAGTNTIPNPVASTSGSGQAPMRRTYGLQPITDFLPKRRGNLEKKIIDDKVMQLFTLDFQPFRIVEDRGFRELMQLAFPNYIIPTRKYFANSLLPSLYEKKKSELRISLENDVKSICITVDIWSTMTNDSMMAITGHYISETTTWQKLKKYQEQAGNTPKRLIQEVATRWNSKYYMLQRCVELREPLNSAMINLSMDILTSYEWQVCTELCKILQPCEEVTKELSGEKYLTGSLVIPITTGLTKVLQNYENENLMPIVDRVRQDLLGGIGNRFNNLTQSRTFTNCMFLDPRFKFYFNDQATALETKRRIIAFVIQEQSRQNNATIEVSNPQASTSTSTKLIWQDYREKMRNIQPEGTAHSRAIVEIQRYLDAPIIDRSECPLKWWKIHRESYPNLYKVAVQKLNAMASSVPCERVFSAAGNMLNERRTRLGIRKLQQLVFLNQNI</sequence>
<keyword evidence="2" id="KW-0479">Metal-binding</keyword>
<dbReference type="InterPro" id="IPR052035">
    <property type="entry name" value="ZnF_BED_domain_contain"/>
</dbReference>
<dbReference type="OrthoDB" id="1607513at2759"/>
<keyword evidence="12" id="KW-1185">Reference proteome</keyword>
<dbReference type="SUPFAM" id="SSF53098">
    <property type="entry name" value="Ribonuclease H-like"/>
    <property type="match status" value="1"/>
</dbReference>
<dbReference type="Proteomes" id="UP000838878">
    <property type="component" value="Chromosome 1"/>
</dbReference>
<evidence type="ECO:0000256" key="6">
    <source>
        <dbReference type="ARBA" id="ARBA00023125"/>
    </source>
</evidence>
<feature type="non-terminal residue" evidence="11">
    <location>
        <position position="533"/>
    </location>
</feature>
<gene>
    <name evidence="11" type="ORF">BINO364_LOCUS1391</name>
</gene>
<dbReference type="InterPro" id="IPR012337">
    <property type="entry name" value="RNaseH-like_sf"/>
</dbReference>
<keyword evidence="3 9" id="KW-0863">Zinc-finger</keyword>
<dbReference type="InterPro" id="IPR036236">
    <property type="entry name" value="Znf_C2H2_sf"/>
</dbReference>
<evidence type="ECO:0000256" key="1">
    <source>
        <dbReference type="ARBA" id="ARBA00004123"/>
    </source>
</evidence>
<evidence type="ECO:0000256" key="8">
    <source>
        <dbReference type="ARBA" id="ARBA00023242"/>
    </source>
</evidence>
<dbReference type="AlphaFoldDB" id="A0A8J9Y1R5"/>
<reference evidence="11" key="1">
    <citation type="submission" date="2021-12" db="EMBL/GenBank/DDBJ databases">
        <authorList>
            <person name="Martin H S."/>
        </authorList>
    </citation>
    <scope>NUCLEOTIDE SEQUENCE</scope>
</reference>
<evidence type="ECO:0000256" key="4">
    <source>
        <dbReference type="ARBA" id="ARBA00022833"/>
    </source>
</evidence>
<dbReference type="SUPFAM" id="SSF57667">
    <property type="entry name" value="beta-beta-alpha zinc fingers"/>
    <property type="match status" value="1"/>
</dbReference>
<dbReference type="GO" id="GO:0046983">
    <property type="term" value="F:protein dimerization activity"/>
    <property type="evidence" value="ECO:0007669"/>
    <property type="project" value="InterPro"/>
</dbReference>
<dbReference type="GO" id="GO:0003677">
    <property type="term" value="F:DNA binding"/>
    <property type="evidence" value="ECO:0007669"/>
    <property type="project" value="UniProtKB-KW"/>
</dbReference>
<protein>
    <recommendedName>
        <fullName evidence="10">BED-type domain-containing protein</fullName>
    </recommendedName>
</protein>
<comment type="subcellular location">
    <subcellularLocation>
        <location evidence="1">Nucleus</location>
    </subcellularLocation>
</comment>
<keyword evidence="8" id="KW-0539">Nucleus</keyword>
<proteinExistence type="predicted"/>